<sequence length="54" mass="5788">MPEQSTEMTAKNVNGKRQRDESTAPSKNAGLTADVDKDGAGRKRKKTKTKDGGP</sequence>
<evidence type="ECO:0000313" key="2">
    <source>
        <dbReference type="EMBL" id="TFY51683.1"/>
    </source>
</evidence>
<dbReference type="Proteomes" id="UP000298390">
    <property type="component" value="Unassembled WGS sequence"/>
</dbReference>
<accession>A0A4Y9XQN5</accession>
<evidence type="ECO:0000256" key="1">
    <source>
        <dbReference type="SAM" id="MobiDB-lite"/>
    </source>
</evidence>
<dbReference type="EMBL" id="SEKV01001129">
    <property type="protein sequence ID" value="TFY51683.1"/>
    <property type="molecule type" value="Genomic_DNA"/>
</dbReference>
<proteinExistence type="predicted"/>
<name>A0A4Y9XQN5_9APHY</name>
<organism evidence="2 3">
    <name type="scientific">Rhodofomes roseus</name>
    <dbReference type="NCBI Taxonomy" id="34475"/>
    <lineage>
        <taxon>Eukaryota</taxon>
        <taxon>Fungi</taxon>
        <taxon>Dikarya</taxon>
        <taxon>Basidiomycota</taxon>
        <taxon>Agaricomycotina</taxon>
        <taxon>Agaricomycetes</taxon>
        <taxon>Polyporales</taxon>
        <taxon>Rhodofomes</taxon>
    </lineage>
</organism>
<gene>
    <name evidence="2" type="ORF">EVJ58_g10439</name>
</gene>
<evidence type="ECO:0000313" key="3">
    <source>
        <dbReference type="Proteomes" id="UP000298390"/>
    </source>
</evidence>
<dbReference type="AlphaFoldDB" id="A0A4Y9XQN5"/>
<reference evidence="2 3" key="1">
    <citation type="submission" date="2019-01" db="EMBL/GenBank/DDBJ databases">
        <title>Genome sequencing of the rare red list fungi Fomitopsis rosea.</title>
        <authorList>
            <person name="Buettner E."/>
            <person name="Kellner H."/>
        </authorList>
    </citation>
    <scope>NUCLEOTIDE SEQUENCE [LARGE SCALE GENOMIC DNA]</scope>
    <source>
        <strain evidence="2 3">DSM 105464</strain>
    </source>
</reference>
<comment type="caution">
    <text evidence="2">The sequence shown here is derived from an EMBL/GenBank/DDBJ whole genome shotgun (WGS) entry which is preliminary data.</text>
</comment>
<feature type="compositionally biased region" description="Polar residues" evidence="1">
    <location>
        <begin position="1"/>
        <end position="12"/>
    </location>
</feature>
<protein>
    <submittedName>
        <fullName evidence="2">Uncharacterized protein</fullName>
    </submittedName>
</protein>
<feature type="region of interest" description="Disordered" evidence="1">
    <location>
        <begin position="1"/>
        <end position="54"/>
    </location>
</feature>